<dbReference type="Pfam" id="PF00106">
    <property type="entry name" value="adh_short"/>
    <property type="match status" value="1"/>
</dbReference>
<dbReference type="SUPFAM" id="SSF51735">
    <property type="entry name" value="NAD(P)-binding Rossmann-fold domains"/>
    <property type="match status" value="1"/>
</dbReference>
<keyword evidence="2" id="KW-0560">Oxidoreductase</keyword>
<reference evidence="4" key="2">
    <citation type="submission" date="2020-07" db="EMBL/GenBank/DDBJ databases">
        <authorList>
            <person name="Pettersson B.M.F."/>
            <person name="Behra P.R.K."/>
            <person name="Ramesh M."/>
            <person name="Das S."/>
            <person name="Dasgupta S."/>
            <person name="Kirsebom L.A."/>
        </authorList>
    </citation>
    <scope>NUCLEOTIDE SEQUENCE</scope>
    <source>
        <strain evidence="4">CCUG 55640</strain>
    </source>
</reference>
<dbReference type="EMBL" id="JACKVH010000008">
    <property type="protein sequence ID" value="MCV7377554.1"/>
    <property type="molecule type" value="Genomic_DNA"/>
</dbReference>
<comment type="similarity">
    <text evidence="1 3">Belongs to the short-chain dehydrogenases/reductases (SDR) family.</text>
</comment>
<dbReference type="EMBL" id="MVHD01000003">
    <property type="protein sequence ID" value="OQZ92926.1"/>
    <property type="molecule type" value="Genomic_DNA"/>
</dbReference>
<evidence type="ECO:0000313" key="6">
    <source>
        <dbReference type="Proteomes" id="UP000192319"/>
    </source>
</evidence>
<evidence type="ECO:0000313" key="7">
    <source>
        <dbReference type="Proteomes" id="UP001141650"/>
    </source>
</evidence>
<dbReference type="InterPro" id="IPR036291">
    <property type="entry name" value="NAD(P)-bd_dom_sf"/>
</dbReference>
<name>A0AA41XL74_9MYCO</name>
<evidence type="ECO:0000313" key="5">
    <source>
        <dbReference type="EMBL" id="OQZ92926.1"/>
    </source>
</evidence>
<reference evidence="5 6" key="1">
    <citation type="submission" date="2017-02" db="EMBL/GenBank/DDBJ databases">
        <title>The new phylogeny of genus Mycobacterium.</title>
        <authorList>
            <person name="Tortoli E."/>
            <person name="Trovato A."/>
            <person name="Cirillo D.M."/>
        </authorList>
    </citation>
    <scope>NUCLEOTIDE SEQUENCE [LARGE SCALE GENOMIC DNA]</scope>
    <source>
        <strain evidence="5 6">DSM 45230</strain>
    </source>
</reference>
<dbReference type="PANTHER" id="PTHR43391:SF26">
    <property type="entry name" value="BLL7251 PROTEIN"/>
    <property type="match status" value="1"/>
</dbReference>
<dbReference type="InterPro" id="IPR020904">
    <property type="entry name" value="Sc_DH/Rdtase_CS"/>
</dbReference>
<dbReference type="InterPro" id="IPR002347">
    <property type="entry name" value="SDR_fam"/>
</dbReference>
<dbReference type="RefSeq" id="WP_083136484.1">
    <property type="nucleotide sequence ID" value="NZ_JACKVH010000008.1"/>
</dbReference>
<dbReference type="GO" id="GO:0016491">
    <property type="term" value="F:oxidoreductase activity"/>
    <property type="evidence" value="ECO:0007669"/>
    <property type="project" value="UniProtKB-KW"/>
</dbReference>
<keyword evidence="6" id="KW-1185">Reference proteome</keyword>
<protein>
    <submittedName>
        <fullName evidence="4">SDR family oxidoreductase</fullName>
    </submittedName>
    <submittedName>
        <fullName evidence="5">Short-chain dehydrogenase</fullName>
    </submittedName>
</protein>
<dbReference type="PROSITE" id="PS00061">
    <property type="entry name" value="ADH_SHORT"/>
    <property type="match status" value="1"/>
</dbReference>
<dbReference type="Proteomes" id="UP001141650">
    <property type="component" value="Unassembled WGS sequence"/>
</dbReference>
<dbReference type="Proteomes" id="UP000192319">
    <property type="component" value="Unassembled WGS sequence"/>
</dbReference>
<reference evidence="4" key="3">
    <citation type="journal article" date="2022" name="BMC Genomics">
        <title>Comparative genome analysis of mycobacteria focusing on tRNA and non-coding RNA.</title>
        <authorList>
            <person name="Behra P.R.K."/>
            <person name="Pettersson B.M.F."/>
            <person name="Ramesh M."/>
            <person name="Das S."/>
            <person name="Dasgupta S."/>
            <person name="Kirsebom L.A."/>
        </authorList>
    </citation>
    <scope>NUCLEOTIDE SEQUENCE</scope>
    <source>
        <strain evidence="4">CCUG 55640</strain>
    </source>
</reference>
<dbReference type="Gene3D" id="3.40.50.720">
    <property type="entry name" value="NAD(P)-binding Rossmann-like Domain"/>
    <property type="match status" value="1"/>
</dbReference>
<dbReference type="PRINTS" id="PR00080">
    <property type="entry name" value="SDRFAMILY"/>
</dbReference>
<proteinExistence type="inferred from homology"/>
<evidence type="ECO:0000256" key="2">
    <source>
        <dbReference type="ARBA" id="ARBA00023002"/>
    </source>
</evidence>
<comment type="caution">
    <text evidence="4">The sequence shown here is derived from an EMBL/GenBank/DDBJ whole genome shotgun (WGS) entry which is preliminary data.</text>
</comment>
<dbReference type="PRINTS" id="PR00081">
    <property type="entry name" value="GDHRDH"/>
</dbReference>
<dbReference type="PANTHER" id="PTHR43391">
    <property type="entry name" value="RETINOL DEHYDROGENASE-RELATED"/>
    <property type="match status" value="1"/>
</dbReference>
<dbReference type="CDD" id="cd05233">
    <property type="entry name" value="SDR_c"/>
    <property type="match status" value="1"/>
</dbReference>
<sequence>MTKALNLNGAVAVLTGAGSGIGRATAVEFAGRGASVVVSDLSKDRVTEVVEHITAPGYPAIGLTADVTVEADLETLRDAALERFGRIDVVMNNVGVLAIGAPETLPDEAWIRTIDVNLLSVARSNRVFLPGLIAQGSGHVINTASASGLLGYGFDRLPYVASKHAIVGVSEALAAYLGAKGVGVTCLCPSGVITNIHEGITVYGEAATKPRAPAHQIATAEDVGKLTADAVEAGRFLVVTAPEVHDALLQRANDIEAYIRASIAEQTGAQ</sequence>
<evidence type="ECO:0000256" key="1">
    <source>
        <dbReference type="ARBA" id="ARBA00006484"/>
    </source>
</evidence>
<evidence type="ECO:0000256" key="3">
    <source>
        <dbReference type="RuleBase" id="RU000363"/>
    </source>
</evidence>
<evidence type="ECO:0000313" key="4">
    <source>
        <dbReference type="EMBL" id="MCV7377554.1"/>
    </source>
</evidence>
<dbReference type="AlphaFoldDB" id="A0AA41XL74"/>
<gene>
    <name evidence="5" type="ORF">BST11_02720</name>
    <name evidence="4" type="ORF">H7K38_02655</name>
</gene>
<accession>A0AA41XL74</accession>
<organism evidence="4 7">
    <name type="scientific">Mycobacterium alsense</name>
    <dbReference type="NCBI Taxonomy" id="324058"/>
    <lineage>
        <taxon>Bacteria</taxon>
        <taxon>Bacillati</taxon>
        <taxon>Actinomycetota</taxon>
        <taxon>Actinomycetes</taxon>
        <taxon>Mycobacteriales</taxon>
        <taxon>Mycobacteriaceae</taxon>
        <taxon>Mycobacterium</taxon>
    </lineage>
</organism>